<keyword evidence="1" id="KW-1277">Toxin-antitoxin system</keyword>
<dbReference type="EMBL" id="PRDK01000005">
    <property type="protein sequence ID" value="MBE8714102.1"/>
    <property type="molecule type" value="Genomic_DNA"/>
</dbReference>
<dbReference type="InterPro" id="IPR014795">
    <property type="entry name" value="TacA_1-like"/>
</dbReference>
<protein>
    <submittedName>
        <fullName evidence="3">DUF1778 domain-containing protein</fullName>
    </submittedName>
</protein>
<dbReference type="Gene3D" id="1.20.5.780">
    <property type="entry name" value="Single helix bin"/>
    <property type="match status" value="1"/>
</dbReference>
<keyword evidence="4" id="KW-1185">Reference proteome</keyword>
<evidence type="ECO:0000256" key="2">
    <source>
        <dbReference type="ARBA" id="ARBA00049988"/>
    </source>
</evidence>
<organism evidence="3 4">
    <name type="scientific">Sphingobacterium hungaricum</name>
    <dbReference type="NCBI Taxonomy" id="2082723"/>
    <lineage>
        <taxon>Bacteria</taxon>
        <taxon>Pseudomonadati</taxon>
        <taxon>Bacteroidota</taxon>
        <taxon>Sphingobacteriia</taxon>
        <taxon>Sphingobacteriales</taxon>
        <taxon>Sphingobacteriaceae</taxon>
        <taxon>Sphingobacterium</taxon>
    </lineage>
</organism>
<evidence type="ECO:0000256" key="1">
    <source>
        <dbReference type="ARBA" id="ARBA00022649"/>
    </source>
</evidence>
<comment type="caution">
    <text evidence="3">The sequence shown here is derived from an EMBL/GenBank/DDBJ whole genome shotgun (WGS) entry which is preliminary data.</text>
</comment>
<dbReference type="GO" id="GO:0006355">
    <property type="term" value="P:regulation of DNA-templated transcription"/>
    <property type="evidence" value="ECO:0007669"/>
    <property type="project" value="InterPro"/>
</dbReference>
<dbReference type="SUPFAM" id="SSF47598">
    <property type="entry name" value="Ribbon-helix-helix"/>
    <property type="match status" value="1"/>
</dbReference>
<comment type="similarity">
    <text evidence="2">Belongs to the TacA antitoxin family.</text>
</comment>
<dbReference type="PANTHER" id="PTHR35401">
    <property type="entry name" value="COPG FAMILY HELIX-TURN-HELIX PROTEIN-RELATED-RELATED"/>
    <property type="match status" value="1"/>
</dbReference>
<name>A0A928YQY9_9SPHI</name>
<gene>
    <name evidence="3" type="ORF">C4F49_10455</name>
</gene>
<dbReference type="AlphaFoldDB" id="A0A928YQY9"/>
<dbReference type="Proteomes" id="UP000616201">
    <property type="component" value="Unassembled WGS sequence"/>
</dbReference>
<accession>A0A928YQY9</accession>
<evidence type="ECO:0000313" key="4">
    <source>
        <dbReference type="Proteomes" id="UP000616201"/>
    </source>
</evidence>
<dbReference type="RefSeq" id="WP_196934277.1">
    <property type="nucleotide sequence ID" value="NZ_MU158697.1"/>
</dbReference>
<dbReference type="InterPro" id="IPR010985">
    <property type="entry name" value="Ribbon_hlx_hlx"/>
</dbReference>
<dbReference type="Pfam" id="PF08681">
    <property type="entry name" value="TacA1"/>
    <property type="match status" value="1"/>
</dbReference>
<proteinExistence type="inferred from homology"/>
<dbReference type="PANTHER" id="PTHR35401:SF2">
    <property type="entry name" value="ABC-TYPE TRANSPORT SYSTEM"/>
    <property type="match status" value="1"/>
</dbReference>
<evidence type="ECO:0000313" key="3">
    <source>
        <dbReference type="EMBL" id="MBE8714102.1"/>
    </source>
</evidence>
<reference evidence="3" key="1">
    <citation type="submission" date="2018-02" db="EMBL/GenBank/DDBJ databases">
        <authorList>
            <person name="Vasarhelyi B.M."/>
            <person name="Deshmukh S."/>
            <person name="Balint B."/>
            <person name="Kukolya J."/>
        </authorList>
    </citation>
    <scope>NUCLEOTIDE SEQUENCE</scope>
    <source>
        <strain evidence="3">KB22</strain>
    </source>
</reference>
<sequence length="100" mass="11590">MGTNSNDRIDVRISKEQKELVKYASSLSGFKNLSEFIVFCINKESKKIIKENNEILKSLEDKKIFVNAILNPAEPNEKLKEAHKKFNDFIDEQNENRSSK</sequence>